<dbReference type="Proteomes" id="UP000019247">
    <property type="component" value="Unassembled WGS sequence"/>
</dbReference>
<reference evidence="1 2" key="1">
    <citation type="journal article" date="2014" name="Genome Announc.">
        <title>Genome Sequence of Lactobacillus fabifermentans Strain T30PCM01, Isolated from Fermenting Grape Marc.</title>
        <authorList>
            <person name="Treu L."/>
            <person name="Vendramin V."/>
            <person name="Bovo B."/>
            <person name="Giacomini A."/>
            <person name="Corich V."/>
            <person name="Campanaro S."/>
        </authorList>
    </citation>
    <scope>NUCLEOTIDE SEQUENCE [LARGE SCALE GENOMIC DNA]</scope>
    <source>
        <strain evidence="1 2">T30PCM01</strain>
    </source>
</reference>
<dbReference type="STRING" id="1400520.LFAB_03070"/>
<name>W6T9X4_9LACO</name>
<protein>
    <submittedName>
        <fullName evidence="1">Uncharacterized protein</fullName>
    </submittedName>
</protein>
<proteinExistence type="predicted"/>
<dbReference type="HOGENOM" id="CLU_3253169_0_0_9"/>
<dbReference type="AlphaFoldDB" id="W6T9X4"/>
<sequence>MLIKVAFTKTIQGIYTNIILNLQSASNIKNVPTAVNAWSAKK</sequence>
<accession>W6T9X4</accession>
<evidence type="ECO:0000313" key="1">
    <source>
        <dbReference type="EMBL" id="ETY75297.1"/>
    </source>
</evidence>
<dbReference type="PATRIC" id="fig|1400520.3.peg.612"/>
<gene>
    <name evidence="1" type="ORF">LFAB_03070</name>
</gene>
<organism evidence="1 2">
    <name type="scientific">Lactiplantibacillus fabifermentans T30PCM01</name>
    <dbReference type="NCBI Taxonomy" id="1400520"/>
    <lineage>
        <taxon>Bacteria</taxon>
        <taxon>Bacillati</taxon>
        <taxon>Bacillota</taxon>
        <taxon>Bacilli</taxon>
        <taxon>Lactobacillales</taxon>
        <taxon>Lactobacillaceae</taxon>
        <taxon>Lactiplantibacillus</taxon>
    </lineage>
</organism>
<comment type="caution">
    <text evidence="1">The sequence shown here is derived from an EMBL/GenBank/DDBJ whole genome shotgun (WGS) entry which is preliminary data.</text>
</comment>
<evidence type="ECO:0000313" key="2">
    <source>
        <dbReference type="Proteomes" id="UP000019247"/>
    </source>
</evidence>
<dbReference type="EMBL" id="AWWK01000014">
    <property type="protein sequence ID" value="ETY75297.1"/>
    <property type="molecule type" value="Genomic_DNA"/>
</dbReference>